<proteinExistence type="predicted"/>
<dbReference type="InterPro" id="IPR032540">
    <property type="entry name" value="DUF4949"/>
</dbReference>
<comment type="caution">
    <text evidence="2">The sequence shown here is derived from an EMBL/GenBank/DDBJ whole genome shotgun (WGS) entry which is preliminary data.</text>
</comment>
<evidence type="ECO:0000256" key="1">
    <source>
        <dbReference type="SAM" id="SignalP"/>
    </source>
</evidence>
<dbReference type="Pfam" id="PF16307">
    <property type="entry name" value="DUF4949"/>
    <property type="match status" value="1"/>
</dbReference>
<dbReference type="PATRIC" id="fig|1212489.4.peg.2515"/>
<dbReference type="AlphaFoldDB" id="A0A0W0SS90"/>
<dbReference type="RefSeq" id="WP_058496642.1">
    <property type="nucleotide sequence ID" value="NZ_CAAAIU010000001.1"/>
</dbReference>
<gene>
    <name evidence="2" type="primary">hbp_2</name>
    <name evidence="2" type="ORF">Ldro_2382</name>
</gene>
<evidence type="ECO:0000313" key="2">
    <source>
        <dbReference type="EMBL" id="KTC86057.1"/>
    </source>
</evidence>
<keyword evidence="1" id="KW-0732">Signal</keyword>
<dbReference type="OrthoDB" id="5638967at2"/>
<dbReference type="EMBL" id="LNXY01000027">
    <property type="protein sequence ID" value="KTC86057.1"/>
    <property type="molecule type" value="Genomic_DNA"/>
</dbReference>
<sequence length="141" mass="15195">MKQPIIRFSSFILAAGLFSQVFAEMPPRPDRCPSAAVIKSAGLAYAELDEGEYTAYQFHNYGTSNIWAFGMTGIHASSTQEALAIGYQALISLNGNPAPIPVTTENVWACVYSNGAGLMSLAFTPLPVTRLNKSFKLQSLS</sequence>
<feature type="signal peptide" evidence="1">
    <location>
        <begin position="1"/>
        <end position="23"/>
    </location>
</feature>
<protein>
    <submittedName>
        <fullName evidence="2">Hemin binding protein</fullName>
    </submittedName>
</protein>
<accession>A0A0W0SS90</accession>
<feature type="chain" id="PRO_5006912282" evidence="1">
    <location>
        <begin position="24"/>
        <end position="141"/>
    </location>
</feature>
<reference evidence="2 3" key="1">
    <citation type="submission" date="2015-11" db="EMBL/GenBank/DDBJ databases">
        <title>Genomic analysis of 38 Legionella species identifies large and diverse effector repertoires.</title>
        <authorList>
            <person name="Burstein D."/>
            <person name="Amaro F."/>
            <person name="Zusman T."/>
            <person name="Lifshitz Z."/>
            <person name="Cohen O."/>
            <person name="Gilbert J.A."/>
            <person name="Pupko T."/>
            <person name="Shuman H.A."/>
            <person name="Segal G."/>
        </authorList>
    </citation>
    <scope>NUCLEOTIDE SEQUENCE [LARGE SCALE GENOMIC DNA]</scope>
    <source>
        <strain evidence="2 3">ATCC 700990</strain>
    </source>
</reference>
<organism evidence="2 3">
    <name type="scientific">Legionella drozanskii LLAP-1</name>
    <dbReference type="NCBI Taxonomy" id="1212489"/>
    <lineage>
        <taxon>Bacteria</taxon>
        <taxon>Pseudomonadati</taxon>
        <taxon>Pseudomonadota</taxon>
        <taxon>Gammaproteobacteria</taxon>
        <taxon>Legionellales</taxon>
        <taxon>Legionellaceae</taxon>
        <taxon>Legionella</taxon>
    </lineage>
</organism>
<dbReference type="Proteomes" id="UP000054736">
    <property type="component" value="Unassembled WGS sequence"/>
</dbReference>
<evidence type="ECO:0000313" key="3">
    <source>
        <dbReference type="Proteomes" id="UP000054736"/>
    </source>
</evidence>
<name>A0A0W0SS90_9GAMM</name>
<keyword evidence="3" id="KW-1185">Reference proteome</keyword>